<accession>A0ABN7VV35</accession>
<feature type="non-terminal residue" evidence="1">
    <location>
        <position position="199"/>
    </location>
</feature>
<keyword evidence="2" id="KW-1185">Reference proteome</keyword>
<protein>
    <submittedName>
        <fullName evidence="1">13249_t:CDS:1</fullName>
    </submittedName>
</protein>
<dbReference type="EMBL" id="CAJVQB010023021">
    <property type="protein sequence ID" value="CAG8800918.1"/>
    <property type="molecule type" value="Genomic_DNA"/>
</dbReference>
<dbReference type="Proteomes" id="UP000789901">
    <property type="component" value="Unassembled WGS sequence"/>
</dbReference>
<proteinExistence type="predicted"/>
<evidence type="ECO:0000313" key="2">
    <source>
        <dbReference type="Proteomes" id="UP000789901"/>
    </source>
</evidence>
<organism evidence="1 2">
    <name type="scientific">Gigaspora margarita</name>
    <dbReference type="NCBI Taxonomy" id="4874"/>
    <lineage>
        <taxon>Eukaryota</taxon>
        <taxon>Fungi</taxon>
        <taxon>Fungi incertae sedis</taxon>
        <taxon>Mucoromycota</taxon>
        <taxon>Glomeromycotina</taxon>
        <taxon>Glomeromycetes</taxon>
        <taxon>Diversisporales</taxon>
        <taxon>Gigasporaceae</taxon>
        <taxon>Gigaspora</taxon>
    </lineage>
</organism>
<evidence type="ECO:0000313" key="1">
    <source>
        <dbReference type="EMBL" id="CAG8800918.1"/>
    </source>
</evidence>
<sequence length="199" mass="23131">MKVLIRREKSEGWREVENGLDGDLKMLEVLGFMQHNNFNQLYNEIIELFEAQQVGWVCGSYKTIGKAFVNCLANALWYIDLHLSTLSAHLYSLPFLFTQLKTYKDGKTYDEYYHTSHHKKNQLSQQKLAQLASSLEISISQPWARNNRWNQVMLKVLSLIEIIKKYSDYLLTTAASMNELHYSNESAHNPGNNSTMYQV</sequence>
<gene>
    <name evidence="1" type="ORF">GMARGA_LOCUS23083</name>
</gene>
<reference evidence="1 2" key="1">
    <citation type="submission" date="2021-06" db="EMBL/GenBank/DDBJ databases">
        <authorList>
            <person name="Kallberg Y."/>
            <person name="Tangrot J."/>
            <person name="Rosling A."/>
        </authorList>
    </citation>
    <scope>NUCLEOTIDE SEQUENCE [LARGE SCALE GENOMIC DNA]</scope>
    <source>
        <strain evidence="1 2">120-4 pot B 10/14</strain>
    </source>
</reference>
<comment type="caution">
    <text evidence="1">The sequence shown here is derived from an EMBL/GenBank/DDBJ whole genome shotgun (WGS) entry which is preliminary data.</text>
</comment>
<name>A0ABN7VV35_GIGMA</name>